<protein>
    <recommendedName>
        <fullName evidence="3">Cadherin-like domain-containing protein</fullName>
    </recommendedName>
</protein>
<evidence type="ECO:0000313" key="2">
    <source>
        <dbReference type="Proteomes" id="UP001170310"/>
    </source>
</evidence>
<organism evidence="1 2">
    <name type="scientific">Staphylococcus pasteuri_A</name>
    <dbReference type="NCBI Taxonomy" id="3062664"/>
    <lineage>
        <taxon>Bacteria</taxon>
        <taxon>Bacillati</taxon>
        <taxon>Bacillota</taxon>
        <taxon>Bacilli</taxon>
        <taxon>Bacillales</taxon>
        <taxon>Staphylococcaceae</taxon>
        <taxon>Staphylococcus</taxon>
    </lineage>
</organism>
<feature type="non-terminal residue" evidence="1">
    <location>
        <position position="111"/>
    </location>
</feature>
<comment type="caution">
    <text evidence="1">The sequence shown here is derived from an EMBL/GenBank/DDBJ whole genome shotgun (WGS) entry which is preliminary data.</text>
</comment>
<dbReference type="Proteomes" id="UP001170310">
    <property type="component" value="Unassembled WGS sequence"/>
</dbReference>
<accession>A0AAW7YS50</accession>
<dbReference type="AlphaFoldDB" id="A0AAW7YS50"/>
<keyword evidence="2" id="KW-1185">Reference proteome</keyword>
<evidence type="ECO:0000313" key="1">
    <source>
        <dbReference type="EMBL" id="MDO6575031.1"/>
    </source>
</evidence>
<proteinExistence type="predicted"/>
<feature type="non-terminal residue" evidence="1">
    <location>
        <position position="1"/>
    </location>
</feature>
<gene>
    <name evidence="1" type="ORF">Q4528_13025</name>
</gene>
<sequence length="111" mass="11823">LDLPFGDFLQVSGVRRGGETDTSFGDIRAFGTLITPISQYTHADGEVDYGIRISGSLGSLYISDDGAFSYYASPVADVTGTETDVFTYEITDVQGVTDTAEIVVNVAHTNT</sequence>
<dbReference type="RefSeq" id="WP_303521904.1">
    <property type="nucleotide sequence ID" value="NZ_JAUOQO010000119.1"/>
</dbReference>
<reference evidence="1" key="1">
    <citation type="submission" date="2023-07" db="EMBL/GenBank/DDBJ databases">
        <title>Genome content predicts the carbon catabolic preferences of heterotrophic bacteria.</title>
        <authorList>
            <person name="Gralka M."/>
        </authorList>
    </citation>
    <scope>NUCLEOTIDE SEQUENCE</scope>
    <source>
        <strain evidence="1">E2R20</strain>
    </source>
</reference>
<name>A0AAW7YS50_9STAP</name>
<dbReference type="EMBL" id="JAUOQO010000119">
    <property type="protein sequence ID" value="MDO6575031.1"/>
    <property type="molecule type" value="Genomic_DNA"/>
</dbReference>
<dbReference type="Pfam" id="PF17963">
    <property type="entry name" value="Big_9"/>
    <property type="match status" value="1"/>
</dbReference>
<evidence type="ECO:0008006" key="3">
    <source>
        <dbReference type="Google" id="ProtNLM"/>
    </source>
</evidence>